<keyword evidence="1" id="KW-0677">Repeat</keyword>
<keyword evidence="4" id="KW-1185">Reference proteome</keyword>
<feature type="repeat" description="PPR" evidence="2">
    <location>
        <begin position="585"/>
        <end position="619"/>
    </location>
</feature>
<feature type="repeat" description="PPR" evidence="2">
    <location>
        <begin position="112"/>
        <end position="146"/>
    </location>
</feature>
<dbReference type="Pfam" id="PF13812">
    <property type="entry name" value="PPR_3"/>
    <property type="match status" value="1"/>
</dbReference>
<dbReference type="OMA" id="HARVIHN"/>
<dbReference type="FunFam" id="1.25.40.10:FF:000285">
    <property type="entry name" value="Pentatricopeptide repeat-containing protein, chloroplastic"/>
    <property type="match status" value="2"/>
</dbReference>
<dbReference type="PANTHER" id="PTHR47926">
    <property type="entry name" value="PENTATRICOPEPTIDE REPEAT-CONTAINING PROTEIN"/>
    <property type="match status" value="1"/>
</dbReference>
<dbReference type="AlphaFoldDB" id="A0A8T2SW39"/>
<dbReference type="FunFam" id="1.25.40.10:FF:000344">
    <property type="entry name" value="Pentatricopeptide repeat-containing protein"/>
    <property type="match status" value="1"/>
</dbReference>
<feature type="repeat" description="PPR" evidence="2">
    <location>
        <begin position="213"/>
        <end position="247"/>
    </location>
</feature>
<name>A0A8T2SW39_CERRI</name>
<dbReference type="EMBL" id="CM035422">
    <property type="protein sequence ID" value="KAH7372655.1"/>
    <property type="molecule type" value="Genomic_DNA"/>
</dbReference>
<organism evidence="3 4">
    <name type="scientific">Ceratopteris richardii</name>
    <name type="common">Triangle waterfern</name>
    <dbReference type="NCBI Taxonomy" id="49495"/>
    <lineage>
        <taxon>Eukaryota</taxon>
        <taxon>Viridiplantae</taxon>
        <taxon>Streptophyta</taxon>
        <taxon>Embryophyta</taxon>
        <taxon>Tracheophyta</taxon>
        <taxon>Polypodiopsida</taxon>
        <taxon>Polypodiidae</taxon>
        <taxon>Polypodiales</taxon>
        <taxon>Pteridineae</taxon>
        <taxon>Pteridaceae</taxon>
        <taxon>Parkerioideae</taxon>
        <taxon>Ceratopteris</taxon>
    </lineage>
</organism>
<proteinExistence type="predicted"/>
<sequence length="756" mass="83614">MHRFRASHPIVCKRNATIARHTEHGEFWKALETFLAMPYESLQPDTATFLSLLKASASSVGHLQFFRLVHDHIIRLQFDGNGIVSNALVHAYAKSGSLDEAYKVFGSSKSRNELMWGAMMFAYFQHGHGTHVLDLFSSMLENGVCADKFIYVCVLKACNLTCALNWGFYVNSEIIKKGFELDVSVAYVLVDMYAKNQSLDEASKVFRDMPAHDVVSWGALIGGYSLHGKAAYVLELFQELQCEGVQPNNVILLFVLKACLDMKLLEQGMLLHEHLIKISSEGDIALGSALVGFYSNCGEIREARKVFDSLLRKDAVAWAAMIAGYAQARCDLSALHLFSRLQEEGLKPSDATFSSIMKVCGVVRNLEAGTLLHHQFVENALELNDVVVSALTDMYAKCGKLMEAQQVFQIICHQDIVSWGAMIARFVTQCENLCALDSFQKMQAEGIKPVKTTYLCAIKACSILGPLYLGNLIHAQVIESGLETDAVVGNALINLYSKLGSFNDARKVFDSLLERDSVSWNTIIAGYTSHGYDILALRFVEEMYLNGVKLTEVTHSNILKVCGNVGAVYQGMIIHDKMLRSGQFDAVATSALLSMYANCGCLKEAWKIFEESPEKNVVSWGAITAGYALHGDSSMAKHCFLLMERQGLCLTEAVFTSMLVAFVHAGMLEEGCRLFSSVVRNQSSFLNSVHYSCITDLFGRVGRLGDAELFLQSMPILPCTSSERSLLANCRTHGKVRIGMQRFKNHAQTELMVGCG</sequence>
<dbReference type="Gene3D" id="1.25.40.10">
    <property type="entry name" value="Tetratricopeptide repeat domain"/>
    <property type="match status" value="6"/>
</dbReference>
<dbReference type="Proteomes" id="UP000825935">
    <property type="component" value="Chromosome 17"/>
</dbReference>
<dbReference type="InterPro" id="IPR046960">
    <property type="entry name" value="PPR_At4g14850-like_plant"/>
</dbReference>
<dbReference type="GO" id="GO:0009451">
    <property type="term" value="P:RNA modification"/>
    <property type="evidence" value="ECO:0007669"/>
    <property type="project" value="InterPro"/>
</dbReference>
<dbReference type="PANTHER" id="PTHR47926:SF533">
    <property type="entry name" value="DYW DOMAIN-CONTAINING PROTEIN"/>
    <property type="match status" value="1"/>
</dbReference>
<dbReference type="FunFam" id="1.25.40.10:FF:000158">
    <property type="entry name" value="pentatricopeptide repeat-containing protein At2g33680"/>
    <property type="match status" value="1"/>
</dbReference>
<evidence type="ECO:0008006" key="5">
    <source>
        <dbReference type="Google" id="ProtNLM"/>
    </source>
</evidence>
<reference evidence="3" key="1">
    <citation type="submission" date="2021-08" db="EMBL/GenBank/DDBJ databases">
        <title>WGS assembly of Ceratopteris richardii.</title>
        <authorList>
            <person name="Marchant D.B."/>
            <person name="Chen G."/>
            <person name="Jenkins J."/>
            <person name="Shu S."/>
            <person name="Leebens-Mack J."/>
            <person name="Grimwood J."/>
            <person name="Schmutz J."/>
            <person name="Soltis P."/>
            <person name="Soltis D."/>
            <person name="Chen Z.-H."/>
        </authorList>
    </citation>
    <scope>NUCLEOTIDE SEQUENCE</scope>
    <source>
        <strain evidence="3">Whitten #5841</strain>
        <tissue evidence="3">Leaf</tissue>
    </source>
</reference>
<feature type="repeat" description="PPR" evidence="2">
    <location>
        <begin position="516"/>
        <end position="550"/>
    </location>
</feature>
<dbReference type="EMBL" id="CM035422">
    <property type="protein sequence ID" value="KAH7372654.1"/>
    <property type="molecule type" value="Genomic_DNA"/>
</dbReference>
<dbReference type="NCBIfam" id="TIGR00756">
    <property type="entry name" value="PPR"/>
    <property type="match status" value="3"/>
</dbReference>
<feature type="repeat" description="PPR" evidence="2">
    <location>
        <begin position="314"/>
        <end position="348"/>
    </location>
</feature>
<dbReference type="Pfam" id="PF01535">
    <property type="entry name" value="PPR"/>
    <property type="match status" value="9"/>
</dbReference>
<dbReference type="InterPro" id="IPR011990">
    <property type="entry name" value="TPR-like_helical_dom_sf"/>
</dbReference>
<feature type="repeat" description="PPR" evidence="2">
    <location>
        <begin position="485"/>
        <end position="515"/>
    </location>
</feature>
<dbReference type="EMBL" id="CM035422">
    <property type="protein sequence ID" value="KAH7372656.1"/>
    <property type="molecule type" value="Genomic_DNA"/>
</dbReference>
<accession>A0A8T2SW39</accession>
<dbReference type="GO" id="GO:0048731">
    <property type="term" value="P:system development"/>
    <property type="evidence" value="ECO:0007669"/>
    <property type="project" value="UniProtKB-ARBA"/>
</dbReference>
<evidence type="ECO:0000313" key="4">
    <source>
        <dbReference type="Proteomes" id="UP000825935"/>
    </source>
</evidence>
<comment type="caution">
    <text evidence="3">The sequence shown here is derived from an EMBL/GenBank/DDBJ whole genome shotgun (WGS) entry which is preliminary data.</text>
</comment>
<dbReference type="InterPro" id="IPR002885">
    <property type="entry name" value="PPR_rpt"/>
</dbReference>
<evidence type="ECO:0000256" key="1">
    <source>
        <dbReference type="ARBA" id="ARBA00022737"/>
    </source>
</evidence>
<dbReference type="GO" id="GO:0003723">
    <property type="term" value="F:RNA binding"/>
    <property type="evidence" value="ECO:0007669"/>
    <property type="project" value="InterPro"/>
</dbReference>
<gene>
    <name evidence="3" type="ORF">KP509_17G015000</name>
</gene>
<protein>
    <recommendedName>
        <fullName evidence="5">Pentatricopeptide repeat-containing protein</fullName>
    </recommendedName>
</protein>
<evidence type="ECO:0000313" key="3">
    <source>
        <dbReference type="EMBL" id="KAH7372656.1"/>
    </source>
</evidence>
<evidence type="ECO:0000256" key="2">
    <source>
        <dbReference type="PROSITE-ProRule" id="PRU00708"/>
    </source>
</evidence>
<dbReference type="PROSITE" id="PS51375">
    <property type="entry name" value="PPR"/>
    <property type="match status" value="6"/>
</dbReference>
<dbReference type="OrthoDB" id="1870018at2759"/>